<dbReference type="GO" id="GO:0051539">
    <property type="term" value="F:4 iron, 4 sulfur cluster binding"/>
    <property type="evidence" value="ECO:0007669"/>
    <property type="project" value="UniProtKB-UniRule"/>
</dbReference>
<comment type="pathway">
    <text evidence="2">Carbohydrate biosynthesis; gluconeogenesis.</text>
</comment>
<dbReference type="InterPro" id="IPR005130">
    <property type="entry name" value="Ser_deHydtase-like_asu"/>
</dbReference>
<dbReference type="PANTHER" id="PTHR30182:SF1">
    <property type="entry name" value="L-SERINE DEHYDRATASE 1"/>
    <property type="match status" value="1"/>
</dbReference>
<sequence length="464" mass="49955">MALSIFDIFKIGVGPSSSHTIGPMWAGRYFLNELIARNELEKVARIKVGLYGSLALTGFGHATDKAAVLGISGLAPDVMCPDFADEVFNRAKSEGKLRLNDLRDIDFNYESDMIFHFNEALPEHPNGIRFYAVDENGIGLFEKAYLSIGGGFVVSVDDFHNNTASEDSNVEVPWAFKNGDDILAICEEQQFSIAEMAYQNEGAISGLSRAEIDARIDHIWEVMKACIDRGMRMEGQLPVSGISRRAKDMLTSLTAHPEAMLSDHFAIMDWVTLFAMAVNEENACGGRVVTAPTNGAAGVIPAVLAYYTRFDKKSSEQGVRDFLATAAVIGMLYKMNASISGAEVGCQGEVGVACSMASAGLAAVMGGSVLQVENAAEIGMEHHLGMTCDPVGGLVQVPCIERNSMAAIKTITAARLALRGNGYHEVSLDNVIETMYNTGLDIQAKYRETSQGGLALYAGKKSQC</sequence>
<dbReference type="Pfam" id="PF03315">
    <property type="entry name" value="SDH_beta"/>
    <property type="match status" value="1"/>
</dbReference>
<evidence type="ECO:0000313" key="14">
    <source>
        <dbReference type="EMBL" id="RMA77654.1"/>
    </source>
</evidence>
<evidence type="ECO:0000259" key="12">
    <source>
        <dbReference type="Pfam" id="PF03313"/>
    </source>
</evidence>
<keyword evidence="7 11" id="KW-0408">Iron</keyword>
<dbReference type="FunFam" id="3.30.1330.90:FF:000001">
    <property type="entry name" value="L-serine ammonia-lyase 1"/>
    <property type="match status" value="1"/>
</dbReference>
<comment type="catalytic activity">
    <reaction evidence="10 11">
        <text>L-serine = pyruvate + NH4(+)</text>
        <dbReference type="Rhea" id="RHEA:19169"/>
        <dbReference type="ChEBI" id="CHEBI:15361"/>
        <dbReference type="ChEBI" id="CHEBI:28938"/>
        <dbReference type="ChEBI" id="CHEBI:33384"/>
        <dbReference type="EC" id="4.3.1.17"/>
    </reaction>
</comment>
<reference evidence="14 15" key="1">
    <citation type="submission" date="2018-10" db="EMBL/GenBank/DDBJ databases">
        <title>Genomic Encyclopedia of Type Strains, Phase IV (KMG-IV): sequencing the most valuable type-strain genomes for metagenomic binning, comparative biology and taxonomic classification.</title>
        <authorList>
            <person name="Goeker M."/>
        </authorList>
    </citation>
    <scope>NUCLEOTIDE SEQUENCE [LARGE SCALE GENOMIC DNA]</scope>
    <source>
        <strain evidence="14 15">DSM 25080</strain>
    </source>
</reference>
<dbReference type="GO" id="GO:0006094">
    <property type="term" value="P:gluconeogenesis"/>
    <property type="evidence" value="ECO:0007669"/>
    <property type="project" value="UniProtKB-KW"/>
</dbReference>
<evidence type="ECO:0000256" key="6">
    <source>
        <dbReference type="ARBA" id="ARBA00022723"/>
    </source>
</evidence>
<dbReference type="InterPro" id="IPR029009">
    <property type="entry name" value="ASB_dom_sf"/>
</dbReference>
<feature type="domain" description="Serine dehydratase beta chain" evidence="13">
    <location>
        <begin position="4"/>
        <end position="155"/>
    </location>
</feature>
<organism evidence="14 15">
    <name type="scientific">Umboniibacter marinipuniceus</name>
    <dbReference type="NCBI Taxonomy" id="569599"/>
    <lineage>
        <taxon>Bacteria</taxon>
        <taxon>Pseudomonadati</taxon>
        <taxon>Pseudomonadota</taxon>
        <taxon>Gammaproteobacteria</taxon>
        <taxon>Cellvibrionales</taxon>
        <taxon>Cellvibrionaceae</taxon>
        <taxon>Umboniibacter</taxon>
    </lineage>
</organism>
<evidence type="ECO:0000256" key="2">
    <source>
        <dbReference type="ARBA" id="ARBA00004742"/>
    </source>
</evidence>
<dbReference type="AlphaFoldDB" id="A0A3L9ZZV9"/>
<keyword evidence="15" id="KW-1185">Reference proteome</keyword>
<protein>
    <recommendedName>
        <fullName evidence="11">L-serine dehydratase</fullName>
        <ecNumber evidence="11">4.3.1.17</ecNumber>
    </recommendedName>
</protein>
<evidence type="ECO:0000313" key="15">
    <source>
        <dbReference type="Proteomes" id="UP000267187"/>
    </source>
</evidence>
<dbReference type="Pfam" id="PF03313">
    <property type="entry name" value="SDH_alpha"/>
    <property type="match status" value="1"/>
</dbReference>
<dbReference type="RefSeq" id="WP_121877774.1">
    <property type="nucleotide sequence ID" value="NZ_REFJ01000007.1"/>
</dbReference>
<evidence type="ECO:0000256" key="4">
    <source>
        <dbReference type="ARBA" id="ARBA00022432"/>
    </source>
</evidence>
<evidence type="ECO:0000256" key="9">
    <source>
        <dbReference type="ARBA" id="ARBA00023239"/>
    </source>
</evidence>
<dbReference type="Proteomes" id="UP000267187">
    <property type="component" value="Unassembled WGS sequence"/>
</dbReference>
<feature type="domain" description="Serine dehydratase-like alpha subunit" evidence="12">
    <location>
        <begin position="188"/>
        <end position="455"/>
    </location>
</feature>
<accession>A0A3L9ZZV9</accession>
<evidence type="ECO:0000259" key="13">
    <source>
        <dbReference type="Pfam" id="PF03315"/>
    </source>
</evidence>
<evidence type="ECO:0000256" key="10">
    <source>
        <dbReference type="ARBA" id="ARBA00049406"/>
    </source>
</evidence>
<dbReference type="EC" id="4.3.1.17" evidence="11"/>
<keyword evidence="8 11" id="KW-0411">Iron-sulfur</keyword>
<dbReference type="Gene3D" id="3.30.1330.90">
    <property type="entry name" value="D-3-phosphoglycerate dehydrogenase, domain 3"/>
    <property type="match status" value="1"/>
</dbReference>
<evidence type="ECO:0000256" key="3">
    <source>
        <dbReference type="ARBA" id="ARBA00008636"/>
    </source>
</evidence>
<evidence type="ECO:0000256" key="1">
    <source>
        <dbReference type="ARBA" id="ARBA00001966"/>
    </source>
</evidence>
<keyword evidence="4 11" id="KW-0312">Gluconeogenesis</keyword>
<evidence type="ECO:0000256" key="5">
    <source>
        <dbReference type="ARBA" id="ARBA00022485"/>
    </source>
</evidence>
<proteinExistence type="inferred from homology"/>
<dbReference type="NCBIfam" id="TIGR00720">
    <property type="entry name" value="sda_mono"/>
    <property type="match status" value="1"/>
</dbReference>
<dbReference type="PANTHER" id="PTHR30182">
    <property type="entry name" value="L-SERINE DEHYDRATASE"/>
    <property type="match status" value="1"/>
</dbReference>
<evidence type="ECO:0000256" key="11">
    <source>
        <dbReference type="RuleBase" id="RU366059"/>
    </source>
</evidence>
<dbReference type="SUPFAM" id="SSF143548">
    <property type="entry name" value="Serine metabolism enzymes domain"/>
    <property type="match status" value="1"/>
</dbReference>
<keyword evidence="5 11" id="KW-0004">4Fe-4S</keyword>
<dbReference type="GO" id="GO:0003941">
    <property type="term" value="F:L-serine ammonia-lyase activity"/>
    <property type="evidence" value="ECO:0007669"/>
    <property type="project" value="UniProtKB-UniRule"/>
</dbReference>
<dbReference type="InterPro" id="IPR051318">
    <property type="entry name" value="Fe-S_L-Ser"/>
</dbReference>
<comment type="similarity">
    <text evidence="3 11">Belongs to the iron-sulfur dependent L-serine dehydratase family.</text>
</comment>
<keyword evidence="9 11" id="KW-0456">Lyase</keyword>
<dbReference type="InterPro" id="IPR004644">
    <property type="entry name" value="Fe-S_L-Ser_mono"/>
</dbReference>
<name>A0A3L9ZZV9_9GAMM</name>
<evidence type="ECO:0000256" key="7">
    <source>
        <dbReference type="ARBA" id="ARBA00023004"/>
    </source>
</evidence>
<gene>
    <name evidence="14" type="ORF">DFR27_2474</name>
</gene>
<dbReference type="OrthoDB" id="9805537at2"/>
<dbReference type="EMBL" id="REFJ01000007">
    <property type="protein sequence ID" value="RMA77654.1"/>
    <property type="molecule type" value="Genomic_DNA"/>
</dbReference>
<keyword evidence="6 11" id="KW-0479">Metal-binding</keyword>
<dbReference type="GO" id="GO:0046872">
    <property type="term" value="F:metal ion binding"/>
    <property type="evidence" value="ECO:0007669"/>
    <property type="project" value="UniProtKB-KW"/>
</dbReference>
<dbReference type="GO" id="GO:0009063">
    <property type="term" value="P:amino acid catabolic process"/>
    <property type="evidence" value="ECO:0007669"/>
    <property type="project" value="UniProtKB-ARBA"/>
</dbReference>
<comment type="cofactor">
    <cofactor evidence="1 11">
        <name>[4Fe-4S] cluster</name>
        <dbReference type="ChEBI" id="CHEBI:49883"/>
    </cofactor>
</comment>
<dbReference type="InterPro" id="IPR005131">
    <property type="entry name" value="Ser_deHydtase_bsu"/>
</dbReference>
<comment type="caution">
    <text evidence="14">The sequence shown here is derived from an EMBL/GenBank/DDBJ whole genome shotgun (WGS) entry which is preliminary data.</text>
</comment>
<evidence type="ECO:0000256" key="8">
    <source>
        <dbReference type="ARBA" id="ARBA00023014"/>
    </source>
</evidence>